<comment type="caution">
    <text evidence="2">The sequence shown here is derived from an EMBL/GenBank/DDBJ whole genome shotgun (WGS) entry which is preliminary data.</text>
</comment>
<feature type="compositionally biased region" description="Polar residues" evidence="1">
    <location>
        <begin position="48"/>
        <end position="59"/>
    </location>
</feature>
<name>A0A5J4S5S3_9EUKA</name>
<evidence type="ECO:0000313" key="3">
    <source>
        <dbReference type="Proteomes" id="UP000324800"/>
    </source>
</evidence>
<feature type="region of interest" description="Disordered" evidence="1">
    <location>
        <begin position="155"/>
        <end position="176"/>
    </location>
</feature>
<dbReference type="AlphaFoldDB" id="A0A5J4S5S3"/>
<reference evidence="2 3" key="1">
    <citation type="submission" date="2019-03" db="EMBL/GenBank/DDBJ databases">
        <title>Single cell metagenomics reveals metabolic interactions within the superorganism composed of flagellate Streblomastix strix and complex community of Bacteroidetes bacteria on its surface.</title>
        <authorList>
            <person name="Treitli S.C."/>
            <person name="Kolisko M."/>
            <person name="Husnik F."/>
            <person name="Keeling P."/>
            <person name="Hampl V."/>
        </authorList>
    </citation>
    <scope>NUCLEOTIDE SEQUENCE [LARGE SCALE GENOMIC DNA]</scope>
    <source>
        <strain evidence="2">ST1C</strain>
    </source>
</reference>
<dbReference type="Proteomes" id="UP000324800">
    <property type="component" value="Unassembled WGS sequence"/>
</dbReference>
<proteinExistence type="predicted"/>
<protein>
    <submittedName>
        <fullName evidence="2">Uncharacterized protein</fullName>
    </submittedName>
</protein>
<dbReference type="EMBL" id="SNRW01040785">
    <property type="protein sequence ID" value="KAA6341447.1"/>
    <property type="molecule type" value="Genomic_DNA"/>
</dbReference>
<organism evidence="2 3">
    <name type="scientific">Streblomastix strix</name>
    <dbReference type="NCBI Taxonomy" id="222440"/>
    <lineage>
        <taxon>Eukaryota</taxon>
        <taxon>Metamonada</taxon>
        <taxon>Preaxostyla</taxon>
        <taxon>Oxymonadida</taxon>
        <taxon>Streblomastigidae</taxon>
        <taxon>Streblomastix</taxon>
    </lineage>
</organism>
<evidence type="ECO:0000313" key="2">
    <source>
        <dbReference type="EMBL" id="KAA6341447.1"/>
    </source>
</evidence>
<feature type="region of interest" description="Disordered" evidence="1">
    <location>
        <begin position="199"/>
        <end position="227"/>
    </location>
</feature>
<feature type="compositionally biased region" description="Basic and acidic residues" evidence="1">
    <location>
        <begin position="211"/>
        <end position="226"/>
    </location>
</feature>
<feature type="region of interest" description="Disordered" evidence="1">
    <location>
        <begin position="48"/>
        <end position="72"/>
    </location>
</feature>
<evidence type="ECO:0000256" key="1">
    <source>
        <dbReference type="SAM" id="MobiDB-lite"/>
    </source>
</evidence>
<accession>A0A5J4S5S3</accession>
<sequence>MQLERNSGRSLRVTPFSTFLERAAGTVVKDRNRQQFYCVQSEQRSCSNLSTETDRQNIGSGRGHGASNPRIPHPWKGEYDSRFSFQTCVIGRLFPQRGNPTRGIDNVKDKTIDRHVLQSSQQKVQEICQPVAGQMGGSPRLSLNIIATRGTLSTPAYSSDTANSKQINGREGTGSDDTTILAVSTVVAGTHEDGIKIDYPRRKRRRLSPGRQDEEAKEAPTTRKNDGCLVRGNRGEELFRWVLSQRGLTSTAIQNVINGWHE</sequence>
<feature type="compositionally biased region" description="Polar residues" evidence="1">
    <location>
        <begin position="155"/>
        <end position="167"/>
    </location>
</feature>
<gene>
    <name evidence="2" type="ORF">EZS28_052460</name>
</gene>
<feature type="non-terminal residue" evidence="2">
    <location>
        <position position="262"/>
    </location>
</feature>